<feature type="chain" id="PRO_5015533055" description="Beta-galactosidase-like protein" evidence="2">
    <location>
        <begin position="24"/>
        <end position="839"/>
    </location>
</feature>
<sequence length="839" mass="93420">MKMMNCRMIAVLLCLLLSSALTADEILFKEQVGLCSPLSVTIPPSAISEKDVESGELSLYLTAHNKRAGWTVHCDPESLYVTDGETRSALQPERPKNSHLGSIPSGSPHKLTFKLPARAKDNGLSLEIPRGLFSMIAAPEGPFIFEVWKGLRPVISSYVDKMNRGVVVDATSVGDEGVKFTYEVPGVFRRESGAPVCFIRFTENQQPFKVKVSIETRKDGLVSAELGVAPRAETTPMPRPQSEVLTGICYYRDAFDQYDKFIAEDLGNLLAQWSDDTSAEFKEPYLKRLGEKGITYMGIYRSGRESRQDLDRYRQALGGRYLTNNIGEYAGYLYQDRKSADAINMPTDQTDMRDARDRFLEFINRRVRREHKVYDYILSTSGSALADYELMGGIDFMSSELYAVGANNINYAIAEMRGAARKWRPEYWGAWLAEEWQTFGVPYESSQKYDMLTVGLYANYMMGTNVIVLESGASTTQAEKHTHNPDGSVGSPKQQYDGHAPTQYRRTMHDFWQFVKANPRDEGTPQTHIALLRGNLDSWVGAFHGWIPAWAQHQTARQQPQWLMGDPERSWLAAMDVFTPICSGALKPYPNYWIGGMPYGQTDVVGLDEFSRPADIGRYRLAVLPGWNTMIPELMTTLNEYVRGGGTLVISLPQFLTRRDREAVRYEIADLIGGGDLSGLIDVKITGFTETSGTPASPALGGLKSGIFRKEQIASAELGDGVEVLATVAGKPYAVRQSRGKGRVVLLLGKEYPGKADTSLFYKNLLHKLAGEVEQPVTIAPVPGKEEDVRAVSFAAYPSKVYFLNADCVSSRTVAAVIDGRKQELTLAAHEFRIMERKK</sequence>
<dbReference type="AlphaFoldDB" id="A0A2U1AYS3"/>
<accession>A0A2U1AYS3</accession>
<evidence type="ECO:0000256" key="2">
    <source>
        <dbReference type="SAM" id="SignalP"/>
    </source>
</evidence>
<dbReference type="SUPFAM" id="SSF52317">
    <property type="entry name" value="Class I glutamine amidotransferase-like"/>
    <property type="match status" value="1"/>
</dbReference>
<reference evidence="3 4" key="1">
    <citation type="submission" date="2018-04" db="EMBL/GenBank/DDBJ databases">
        <title>Genomic Encyclopedia of Type Strains, Phase IV (KMG-IV): sequencing the most valuable type-strain genomes for metagenomic binning, comparative biology and taxonomic classification.</title>
        <authorList>
            <person name="Goeker M."/>
        </authorList>
    </citation>
    <scope>NUCLEOTIDE SEQUENCE [LARGE SCALE GENOMIC DNA]</scope>
    <source>
        <strain evidence="3 4">DSM 14823</strain>
    </source>
</reference>
<evidence type="ECO:0000256" key="1">
    <source>
        <dbReference type="SAM" id="MobiDB-lite"/>
    </source>
</evidence>
<dbReference type="EMBL" id="QEKH01000014">
    <property type="protein sequence ID" value="PVY41491.1"/>
    <property type="molecule type" value="Genomic_DNA"/>
</dbReference>
<dbReference type="Proteomes" id="UP000245959">
    <property type="component" value="Unassembled WGS sequence"/>
</dbReference>
<feature type="region of interest" description="Disordered" evidence="1">
    <location>
        <begin position="475"/>
        <end position="499"/>
    </location>
</feature>
<evidence type="ECO:0000313" key="3">
    <source>
        <dbReference type="EMBL" id="PVY41491.1"/>
    </source>
</evidence>
<evidence type="ECO:0008006" key="5">
    <source>
        <dbReference type="Google" id="ProtNLM"/>
    </source>
</evidence>
<protein>
    <recommendedName>
        <fullName evidence="5">Beta-galactosidase-like protein</fullName>
    </recommendedName>
</protein>
<keyword evidence="2" id="KW-0732">Signal</keyword>
<dbReference type="Gene3D" id="3.40.50.880">
    <property type="match status" value="1"/>
</dbReference>
<dbReference type="InterPro" id="IPR029062">
    <property type="entry name" value="Class_I_gatase-like"/>
</dbReference>
<dbReference type="GeneID" id="78295455"/>
<dbReference type="RefSeq" id="WP_116884142.1">
    <property type="nucleotide sequence ID" value="NZ_CALXNT010000124.1"/>
</dbReference>
<keyword evidence="4" id="KW-1185">Reference proteome</keyword>
<organism evidence="3 4">
    <name type="scientific">Victivallis vadensis</name>
    <dbReference type="NCBI Taxonomy" id="172901"/>
    <lineage>
        <taxon>Bacteria</taxon>
        <taxon>Pseudomonadati</taxon>
        <taxon>Lentisphaerota</taxon>
        <taxon>Lentisphaeria</taxon>
        <taxon>Victivallales</taxon>
        <taxon>Victivallaceae</taxon>
        <taxon>Victivallis</taxon>
    </lineage>
</organism>
<feature type="signal peptide" evidence="2">
    <location>
        <begin position="1"/>
        <end position="23"/>
    </location>
</feature>
<comment type="caution">
    <text evidence="3">The sequence shown here is derived from an EMBL/GenBank/DDBJ whole genome shotgun (WGS) entry which is preliminary data.</text>
</comment>
<dbReference type="CDD" id="cd03143">
    <property type="entry name" value="A4_beta-galactosidase_middle_domain"/>
    <property type="match status" value="1"/>
</dbReference>
<name>A0A2U1AYS3_9BACT</name>
<feature type="region of interest" description="Disordered" evidence="1">
    <location>
        <begin position="85"/>
        <end position="107"/>
    </location>
</feature>
<gene>
    <name evidence="3" type="ORF">C8D82_114105</name>
</gene>
<evidence type="ECO:0000313" key="4">
    <source>
        <dbReference type="Proteomes" id="UP000245959"/>
    </source>
</evidence>
<proteinExistence type="predicted"/>